<feature type="transmembrane region" description="Helical" evidence="8">
    <location>
        <begin position="442"/>
        <end position="460"/>
    </location>
</feature>
<feature type="transmembrane region" description="Helical" evidence="8">
    <location>
        <begin position="116"/>
        <end position="136"/>
    </location>
</feature>
<dbReference type="Pfam" id="PF07690">
    <property type="entry name" value="MFS_1"/>
    <property type="match status" value="1"/>
</dbReference>
<comment type="subcellular location">
    <subcellularLocation>
        <location evidence="1">Membrane</location>
        <topology evidence="1">Multi-pass membrane protein</topology>
    </subcellularLocation>
</comment>
<evidence type="ECO:0000313" key="10">
    <source>
        <dbReference type="Proteomes" id="UP000249757"/>
    </source>
</evidence>
<evidence type="ECO:0000256" key="6">
    <source>
        <dbReference type="ARBA" id="ARBA00023136"/>
    </source>
</evidence>
<dbReference type="PANTHER" id="PTHR20772">
    <property type="entry name" value="PROTEIN FMP42"/>
    <property type="match status" value="1"/>
</dbReference>
<feature type="transmembrane region" description="Helical" evidence="8">
    <location>
        <begin position="61"/>
        <end position="81"/>
    </location>
</feature>
<evidence type="ECO:0000256" key="4">
    <source>
        <dbReference type="ARBA" id="ARBA00022692"/>
    </source>
</evidence>
<feature type="transmembrane region" description="Helical" evidence="8">
    <location>
        <begin position="349"/>
        <end position="371"/>
    </location>
</feature>
<organism evidence="9 10">
    <name type="scientific">Pyrenophora tritici-repentis</name>
    <dbReference type="NCBI Taxonomy" id="45151"/>
    <lineage>
        <taxon>Eukaryota</taxon>
        <taxon>Fungi</taxon>
        <taxon>Dikarya</taxon>
        <taxon>Ascomycota</taxon>
        <taxon>Pezizomycotina</taxon>
        <taxon>Dothideomycetes</taxon>
        <taxon>Pleosporomycetidae</taxon>
        <taxon>Pleosporales</taxon>
        <taxon>Pleosporineae</taxon>
        <taxon>Pleosporaceae</taxon>
        <taxon>Pyrenophora</taxon>
    </lineage>
</organism>
<dbReference type="OrthoDB" id="330047at2759"/>
<dbReference type="Proteomes" id="UP000249757">
    <property type="component" value="Unassembled WGS sequence"/>
</dbReference>
<feature type="transmembrane region" description="Helical" evidence="8">
    <location>
        <begin position="507"/>
        <end position="529"/>
    </location>
</feature>
<reference evidence="10" key="1">
    <citation type="journal article" date="2022" name="Microb. Genom.">
        <title>A global pangenome for the wheat fungal pathogen Pyrenophora tritici-repentis and prediction of effector protein structural homology.</title>
        <authorList>
            <person name="Moolhuijzen P.M."/>
            <person name="See P.T."/>
            <person name="Shi G."/>
            <person name="Powell H.R."/>
            <person name="Cockram J."/>
            <person name="Jorgensen L.N."/>
            <person name="Benslimane H."/>
            <person name="Strelkov S.E."/>
            <person name="Turner J."/>
            <person name="Liu Z."/>
            <person name="Moffat C.S."/>
        </authorList>
    </citation>
    <scope>NUCLEOTIDE SEQUENCE [LARGE SCALE GENOMIC DNA]</scope>
</reference>
<protein>
    <recommendedName>
        <fullName evidence="11">MFS general substrate transporter</fullName>
    </recommendedName>
</protein>
<feature type="compositionally biased region" description="Basic and acidic residues" evidence="7">
    <location>
        <begin position="9"/>
        <end position="24"/>
    </location>
</feature>
<comment type="similarity">
    <text evidence="2">Belongs to the SLC43A transporter (TC 2.A.1.44) family.</text>
</comment>
<feature type="transmembrane region" description="Helical" evidence="8">
    <location>
        <begin position="236"/>
        <end position="254"/>
    </location>
</feature>
<evidence type="ECO:0000256" key="5">
    <source>
        <dbReference type="ARBA" id="ARBA00022989"/>
    </source>
</evidence>
<evidence type="ECO:0000256" key="8">
    <source>
        <dbReference type="SAM" id="Phobius"/>
    </source>
</evidence>
<feature type="region of interest" description="Disordered" evidence="7">
    <location>
        <begin position="551"/>
        <end position="588"/>
    </location>
</feature>
<feature type="transmembrane region" description="Helical" evidence="8">
    <location>
        <begin position="201"/>
        <end position="224"/>
    </location>
</feature>
<feature type="transmembrane region" description="Helical" evidence="8">
    <location>
        <begin position="391"/>
        <end position="411"/>
    </location>
</feature>
<dbReference type="GO" id="GO:0022857">
    <property type="term" value="F:transmembrane transporter activity"/>
    <property type="evidence" value="ECO:0007669"/>
    <property type="project" value="InterPro"/>
</dbReference>
<feature type="transmembrane region" description="Helical" evidence="8">
    <location>
        <begin position="143"/>
        <end position="161"/>
    </location>
</feature>
<keyword evidence="5 8" id="KW-1133">Transmembrane helix</keyword>
<dbReference type="SUPFAM" id="SSF103473">
    <property type="entry name" value="MFS general substrate transporter"/>
    <property type="match status" value="1"/>
</dbReference>
<dbReference type="InterPro" id="IPR052599">
    <property type="entry name" value="SLC43A_AATransporter"/>
</dbReference>
<evidence type="ECO:0000256" key="2">
    <source>
        <dbReference type="ARBA" id="ARBA00006595"/>
    </source>
</evidence>
<dbReference type="PANTHER" id="PTHR20772:SF2">
    <property type="entry name" value="PROTEIN FMP42"/>
    <property type="match status" value="1"/>
</dbReference>
<feature type="compositionally biased region" description="Polar residues" evidence="7">
    <location>
        <begin position="561"/>
        <end position="580"/>
    </location>
</feature>
<name>A0A922NLW1_9PLEO</name>
<dbReference type="EMBL" id="NRDI02000005">
    <property type="protein sequence ID" value="KAI1516376.1"/>
    <property type="molecule type" value="Genomic_DNA"/>
</dbReference>
<dbReference type="OMA" id="CNILQQV"/>
<keyword evidence="6 8" id="KW-0472">Membrane</keyword>
<feature type="transmembrane region" description="Helical" evidence="8">
    <location>
        <begin position="467"/>
        <end position="487"/>
    </location>
</feature>
<feature type="region of interest" description="Disordered" evidence="7">
    <location>
        <begin position="1"/>
        <end position="27"/>
    </location>
</feature>
<comment type="caution">
    <text evidence="9">The sequence shown here is derived from an EMBL/GenBank/DDBJ whole genome shotgun (WGS) entry which is preliminary data.</text>
</comment>
<evidence type="ECO:0000313" key="9">
    <source>
        <dbReference type="EMBL" id="KAI1516376.1"/>
    </source>
</evidence>
<keyword evidence="10" id="KW-1185">Reference proteome</keyword>
<dbReference type="AlphaFoldDB" id="A0A922NLW1"/>
<feature type="transmembrane region" description="Helical" evidence="8">
    <location>
        <begin position="173"/>
        <end position="189"/>
    </location>
</feature>
<evidence type="ECO:0000256" key="1">
    <source>
        <dbReference type="ARBA" id="ARBA00004141"/>
    </source>
</evidence>
<dbReference type="InterPro" id="IPR011701">
    <property type="entry name" value="MFS"/>
</dbReference>
<dbReference type="InterPro" id="IPR036259">
    <property type="entry name" value="MFS_trans_sf"/>
</dbReference>
<gene>
    <name evidence="9" type="ORF">Ptr86124_004913</name>
</gene>
<accession>A0A922NLW1</accession>
<feature type="transmembrane region" description="Helical" evidence="8">
    <location>
        <begin position="418"/>
        <end position="436"/>
    </location>
</feature>
<dbReference type="Gene3D" id="1.20.1250.20">
    <property type="entry name" value="MFS general substrate transporter like domains"/>
    <property type="match status" value="1"/>
</dbReference>
<proteinExistence type="inferred from homology"/>
<dbReference type="GO" id="GO:0000329">
    <property type="term" value="C:fungal-type vacuole membrane"/>
    <property type="evidence" value="ECO:0007669"/>
    <property type="project" value="TreeGrafter"/>
</dbReference>
<keyword evidence="4 8" id="KW-0812">Transmembrane</keyword>
<sequence>MSLSQRVTAMEEHEPWSREASPDSRHRKMSFNPVGTWTEQTGEEPTIGAFEVPKWKRMLQVFFAVIYCLFAAGVVFGYAAIKPVLLEEGVYRDYCTEEELEKGVHVCYEQELRLNLMFTIAAVSTNVVALPVGWILDRFGPRVCGITGAASITVGALLFAFSEQLPVDGYIPGYLFLALGGPFIFISSFQLSNTFPQYSGLILALLTGAFDTSSAIFLMYRLIYQGTGGDFSIKKFFLIYLIVPVFILAVQVLFMPSVSYKTVGELVTTVEEEQVIHDSDDEIEDAATVRSLRDARRAHRESIVSEITSLLGTKDGKNQAQEEEKKKNISGVWGALHGRTAREQIRTPWFILITLFTVLQMTRINYFVATIRTQYTYLFHDYNKAVEINNFFDVALPVGGVLSVPFIGLLLDNTSTTFTLSLLVTIATTIGVLGVIPETWAAYANITLFVLYRPLYYTAVSDYSAKVFGFATFGKVYGLIICLAGLLNFSQSALDAATHKTFHNDPVPINVILLSLALLVGLALVAYVWRKSQTLRRDCIEDEAEEARETLMPHANGTGYGSVNGNRSANGSVNGTTSPSEENRGRRL</sequence>
<keyword evidence="3" id="KW-0813">Transport</keyword>
<evidence type="ECO:0000256" key="7">
    <source>
        <dbReference type="SAM" id="MobiDB-lite"/>
    </source>
</evidence>
<evidence type="ECO:0008006" key="11">
    <source>
        <dbReference type="Google" id="ProtNLM"/>
    </source>
</evidence>
<evidence type="ECO:0000256" key="3">
    <source>
        <dbReference type="ARBA" id="ARBA00022448"/>
    </source>
</evidence>